<comment type="catalytic activity">
    <reaction evidence="8 11">
        <text>an N-terminal (5-L-glutamyl)-[peptide] + an alpha-amino acid = 5-L-glutamyl amino acid + an N-terminal L-alpha-aminoacyl-[peptide]</text>
        <dbReference type="Rhea" id="RHEA:23904"/>
        <dbReference type="Rhea" id="RHEA-COMP:9780"/>
        <dbReference type="Rhea" id="RHEA-COMP:9795"/>
        <dbReference type="ChEBI" id="CHEBI:77644"/>
        <dbReference type="ChEBI" id="CHEBI:78597"/>
        <dbReference type="ChEBI" id="CHEBI:78599"/>
        <dbReference type="ChEBI" id="CHEBI:78608"/>
        <dbReference type="EC" id="2.3.2.2"/>
    </reaction>
</comment>
<dbReference type="GO" id="GO:0006750">
    <property type="term" value="P:glutathione biosynthetic process"/>
    <property type="evidence" value="ECO:0007669"/>
    <property type="project" value="UniProtKB-KW"/>
</dbReference>
<comment type="catalytic activity">
    <reaction evidence="2 11">
        <text>glutathione + H2O = L-cysteinylglycine + L-glutamate</text>
        <dbReference type="Rhea" id="RHEA:28807"/>
        <dbReference type="ChEBI" id="CHEBI:15377"/>
        <dbReference type="ChEBI" id="CHEBI:29985"/>
        <dbReference type="ChEBI" id="CHEBI:57925"/>
        <dbReference type="ChEBI" id="CHEBI:61694"/>
        <dbReference type="EC" id="3.4.19.13"/>
    </reaction>
</comment>
<comment type="similarity">
    <text evidence="3 11">Belongs to the gamma-glutamyltransferase family.</text>
</comment>
<sequence>MNTTPHWTLASRTSLAWIVCSCVLVGTVLDEGLAQDTPIFSHREIFHPVYAEHGMVVSQETMATRVGVDILKAGGNAIDAAVAVGFALAVTLPQAGNLGGGGFMLIYAAEKPVAMALDYREVAPAASSPQMFLDEEGMVDRSRLRYSHQSVGVPGTVAGLVEALETYGTLSLQAVLAPAIQLAREGIIVSADLAAAMQEHATQLSRWPSTRRIFSRPDGRTYRSGDRLIQNDLAWSLQQISEQGAGAFYDGPIADRVSAEIRAHGGLMTKEDLGRYRAVWRQPLRGTYCGYDIVSMPPPSSGGVHLIQMLNILEHEPLKIFGHNSARTVHWLVESMKLAYADRSRWLGDPEFVEVPVQGLISKAYAKHLHASIDPQKARPSSSIRPSNPLPYEGRDTTHFSVMDKDGNVVSNTFTINFSFGSGIVAEGTGILLNNEMDDFVAKPGTPNAYGLMGSAANAIEPGKRPLSSMTPTLVLRNEKPFLATGSPGGSHIITTTLQLILNVIDHDMNLASATAAPRVHHQWMPDQVRVERGLSPDTLTLLEQWGHTIMVGETMGGAQSILKGPQGFYGASDPRKPDSLAAGY</sequence>
<evidence type="ECO:0000256" key="9">
    <source>
        <dbReference type="PIRSR" id="PIRSR600101-1"/>
    </source>
</evidence>
<feature type="binding site" evidence="10">
    <location>
        <begin position="415"/>
        <end position="417"/>
    </location>
    <ligand>
        <name>L-glutamate</name>
        <dbReference type="ChEBI" id="CHEBI:29985"/>
    </ligand>
</feature>
<dbReference type="FunFam" id="3.60.20.40:FF:000003">
    <property type="entry name" value="Gamma-glutamyltranspeptidase"/>
    <property type="match status" value="1"/>
</dbReference>
<feature type="binding site" evidence="10">
    <location>
        <begin position="468"/>
        <end position="469"/>
    </location>
    <ligand>
        <name>L-glutamate</name>
        <dbReference type="ChEBI" id="CHEBI:29985"/>
    </ligand>
</feature>
<feature type="active site" description="Nucleophile" evidence="9">
    <location>
        <position position="397"/>
    </location>
</feature>
<evidence type="ECO:0000256" key="4">
    <source>
        <dbReference type="ARBA" id="ARBA00022679"/>
    </source>
</evidence>
<feature type="binding site" evidence="10">
    <location>
        <position position="490"/>
    </location>
    <ligand>
        <name>L-glutamate</name>
        <dbReference type="ChEBI" id="CHEBI:29985"/>
    </ligand>
</feature>
<dbReference type="GO" id="GO:0036374">
    <property type="term" value="F:glutathione hydrolase activity"/>
    <property type="evidence" value="ECO:0007669"/>
    <property type="project" value="UniProtKB-UniRule"/>
</dbReference>
<feature type="region of interest" description="Disordered" evidence="12">
    <location>
        <begin position="372"/>
        <end position="394"/>
    </location>
</feature>
<keyword evidence="11" id="KW-0317">Glutathione biosynthesis</keyword>
<dbReference type="InterPro" id="IPR051792">
    <property type="entry name" value="GGT_bact"/>
</dbReference>
<dbReference type="InterPro" id="IPR055262">
    <property type="entry name" value="GGT_CS"/>
</dbReference>
<keyword evidence="4 11" id="KW-0808">Transferase</keyword>
<dbReference type="InterPro" id="IPR043137">
    <property type="entry name" value="GGT_ssub_C"/>
</dbReference>
<dbReference type="Gene3D" id="3.60.20.40">
    <property type="match status" value="1"/>
</dbReference>
<evidence type="ECO:0000313" key="13">
    <source>
        <dbReference type="EMBL" id="WNM56365.1"/>
    </source>
</evidence>
<comment type="subunit">
    <text evidence="11">This enzyme consists of two polypeptide chains, which are synthesized in precursor form from a single polypeptide.</text>
</comment>
<feature type="binding site" evidence="10">
    <location>
        <position position="439"/>
    </location>
    <ligand>
        <name>L-glutamate</name>
        <dbReference type="ChEBI" id="CHEBI:29985"/>
    </ligand>
</feature>
<dbReference type="GO" id="GO:0103068">
    <property type="term" value="F:leukotriene C4 gamma-glutamyl transferase activity"/>
    <property type="evidence" value="ECO:0007669"/>
    <property type="project" value="UniProtKB-EC"/>
</dbReference>
<comment type="PTM">
    <text evidence="11">Cleaved by autocatalysis into a large and a small subunit.</text>
</comment>
<dbReference type="AlphaFoldDB" id="A0AA96GA44"/>
<evidence type="ECO:0000256" key="12">
    <source>
        <dbReference type="SAM" id="MobiDB-lite"/>
    </source>
</evidence>
<dbReference type="SUPFAM" id="SSF56235">
    <property type="entry name" value="N-terminal nucleophile aminohydrolases (Ntn hydrolases)"/>
    <property type="match status" value="1"/>
</dbReference>
<dbReference type="GO" id="GO:0006751">
    <property type="term" value="P:glutathione catabolic process"/>
    <property type="evidence" value="ECO:0007669"/>
    <property type="project" value="UniProtKB-UniRule"/>
</dbReference>
<dbReference type="KEGG" id="nall:PP769_10240"/>
<evidence type="ECO:0000256" key="5">
    <source>
        <dbReference type="ARBA" id="ARBA00022801"/>
    </source>
</evidence>
<evidence type="ECO:0000256" key="6">
    <source>
        <dbReference type="ARBA" id="ARBA00023145"/>
    </source>
</evidence>
<proteinExistence type="inferred from homology"/>
<evidence type="ECO:0000313" key="14">
    <source>
        <dbReference type="Proteomes" id="UP001302719"/>
    </source>
</evidence>
<evidence type="ECO:0000256" key="8">
    <source>
        <dbReference type="ARBA" id="ARBA00047417"/>
    </source>
</evidence>
<dbReference type="NCBIfam" id="TIGR00066">
    <property type="entry name" value="g_glut_trans"/>
    <property type="match status" value="1"/>
</dbReference>
<keyword evidence="5 11" id="KW-0378">Hydrolase</keyword>
<evidence type="ECO:0000256" key="1">
    <source>
        <dbReference type="ARBA" id="ARBA00001049"/>
    </source>
</evidence>
<reference evidence="13 14" key="1">
    <citation type="submission" date="2023-01" db="EMBL/GenBank/DDBJ databases">
        <title>Cultivation and genomic characterization of new, ubiquitous marine nitrite-oxidizing bacteria from the Nitrospirales.</title>
        <authorList>
            <person name="Mueller A.J."/>
            <person name="Daebeler A."/>
            <person name="Herbold C.W."/>
            <person name="Kirkegaard R.H."/>
            <person name="Daims H."/>
        </authorList>
    </citation>
    <scope>NUCLEOTIDE SEQUENCE [LARGE SCALE GENOMIC DNA]</scope>
    <source>
        <strain evidence="13 14">VA</strain>
    </source>
</reference>
<evidence type="ECO:0000256" key="11">
    <source>
        <dbReference type="RuleBase" id="RU368036"/>
    </source>
</evidence>
<dbReference type="PANTHER" id="PTHR43199">
    <property type="entry name" value="GLUTATHIONE HYDROLASE"/>
    <property type="match status" value="1"/>
</dbReference>
<name>A0AA96GA44_9BACT</name>
<comment type="pathway">
    <text evidence="11">Sulfur metabolism; glutathione metabolism.</text>
</comment>
<dbReference type="PRINTS" id="PR01210">
    <property type="entry name" value="GGTRANSPTASE"/>
</dbReference>
<dbReference type="InterPro" id="IPR029055">
    <property type="entry name" value="Ntn_hydrolases_N"/>
</dbReference>
<dbReference type="PANTHER" id="PTHR43199:SF1">
    <property type="entry name" value="GLUTATHIONE HYDROLASE PROENZYME"/>
    <property type="match status" value="1"/>
</dbReference>
<evidence type="ECO:0000256" key="3">
    <source>
        <dbReference type="ARBA" id="ARBA00009381"/>
    </source>
</evidence>
<dbReference type="EC" id="2.3.2.2" evidence="11"/>
<dbReference type="InterPro" id="IPR000101">
    <property type="entry name" value="GGT_peptidase"/>
</dbReference>
<evidence type="ECO:0000256" key="2">
    <source>
        <dbReference type="ARBA" id="ARBA00001089"/>
    </source>
</evidence>
<dbReference type="PROSITE" id="PS00462">
    <property type="entry name" value="G_GLU_TRANSPEPTIDASE"/>
    <property type="match status" value="1"/>
</dbReference>
<dbReference type="InterPro" id="IPR043138">
    <property type="entry name" value="GGT_lsub"/>
</dbReference>
<dbReference type="EC" id="3.4.19.13" evidence="11"/>
<dbReference type="Gene3D" id="1.10.246.130">
    <property type="match status" value="1"/>
</dbReference>
<accession>A0AA96GA44</accession>
<dbReference type="Proteomes" id="UP001302719">
    <property type="component" value="Chromosome"/>
</dbReference>
<evidence type="ECO:0000256" key="7">
    <source>
        <dbReference type="ARBA" id="ARBA00023315"/>
    </source>
</evidence>
<protein>
    <recommendedName>
        <fullName evidence="11">Glutathione hydrolase proenzyme</fullName>
        <ecNumber evidence="11">2.3.2.2</ecNumber>
        <ecNumber evidence="11">3.4.19.13</ecNumber>
    </recommendedName>
    <component>
        <recommendedName>
            <fullName evidence="11">Glutathione hydrolase large chain</fullName>
        </recommendedName>
    </component>
    <component>
        <recommendedName>
            <fullName evidence="11">Glutathione hydrolase small chain</fullName>
        </recommendedName>
    </component>
</protein>
<keyword evidence="7 11" id="KW-0012">Acyltransferase</keyword>
<feature type="binding site" evidence="10">
    <location>
        <position position="120"/>
    </location>
    <ligand>
        <name>L-glutamate</name>
        <dbReference type="ChEBI" id="CHEBI:29985"/>
    </ligand>
</feature>
<keyword evidence="14" id="KW-1185">Reference proteome</keyword>
<dbReference type="EMBL" id="CP116967">
    <property type="protein sequence ID" value="WNM56365.1"/>
    <property type="molecule type" value="Genomic_DNA"/>
</dbReference>
<organism evidence="13 14">
    <name type="scientific">Candidatus Nitrospira allomarina</name>
    <dbReference type="NCBI Taxonomy" id="3020900"/>
    <lineage>
        <taxon>Bacteria</taxon>
        <taxon>Pseudomonadati</taxon>
        <taxon>Nitrospirota</taxon>
        <taxon>Nitrospiria</taxon>
        <taxon>Nitrospirales</taxon>
        <taxon>Nitrospiraceae</taxon>
        <taxon>Nitrospira</taxon>
    </lineage>
</organism>
<comment type="catalytic activity">
    <reaction evidence="1 11">
        <text>an S-substituted glutathione + H2O = an S-substituted L-cysteinylglycine + L-glutamate</text>
        <dbReference type="Rhea" id="RHEA:59468"/>
        <dbReference type="ChEBI" id="CHEBI:15377"/>
        <dbReference type="ChEBI" id="CHEBI:29985"/>
        <dbReference type="ChEBI" id="CHEBI:90779"/>
        <dbReference type="ChEBI" id="CHEBI:143103"/>
        <dbReference type="EC" id="3.4.19.13"/>
    </reaction>
</comment>
<dbReference type="Pfam" id="PF01019">
    <property type="entry name" value="G_glu_transpept"/>
    <property type="match status" value="1"/>
</dbReference>
<dbReference type="RefSeq" id="WP_312639949.1">
    <property type="nucleotide sequence ID" value="NZ_CP116967.1"/>
</dbReference>
<keyword evidence="6 11" id="KW-0865">Zymogen</keyword>
<evidence type="ECO:0000256" key="10">
    <source>
        <dbReference type="PIRSR" id="PIRSR600101-2"/>
    </source>
</evidence>
<gene>
    <name evidence="13" type="primary">ggt</name>
    <name evidence="13" type="ORF">PP769_10240</name>
</gene>